<sequence>MRAAGLISSHPDSWREATRHPFLDALRDGTLSPEAFEAWLAQDYLFVGDLLAFQARLLARAPRPAQAVLAGGLVALVDELGWFEEMARERGLELGETRHPTTNAYRSLLDALEEEPYPVVITALWALERAYLEAWGSAAPGHPDYRPFIEHWTVPEFAGYVDGLEEAADAALGAGGVVSEGRVEAAFLKVASAERDFWEMALSHAAPWREGGKG</sequence>
<dbReference type="Gene3D" id="1.20.910.10">
    <property type="entry name" value="Heme oxygenase-like"/>
    <property type="match status" value="1"/>
</dbReference>
<keyword evidence="2 6" id="KW-0378">Hydrolase</keyword>
<dbReference type="EMBL" id="CADCVI010000017">
    <property type="protein sequence ID" value="CAA9457003.1"/>
    <property type="molecule type" value="Genomic_DNA"/>
</dbReference>
<proteinExistence type="inferred from homology"/>
<organism evidence="6">
    <name type="scientific">uncultured Rubrobacteraceae bacterium</name>
    <dbReference type="NCBI Taxonomy" id="349277"/>
    <lineage>
        <taxon>Bacteria</taxon>
        <taxon>Bacillati</taxon>
        <taxon>Actinomycetota</taxon>
        <taxon>Rubrobacteria</taxon>
        <taxon>Rubrobacterales</taxon>
        <taxon>Rubrobacteraceae</taxon>
        <taxon>environmental samples</taxon>
    </lineage>
</organism>
<evidence type="ECO:0000256" key="3">
    <source>
        <dbReference type="PIRSR" id="PIRSR003170-1"/>
    </source>
</evidence>
<feature type="domain" description="Thiaminase-2/PQQC" evidence="5">
    <location>
        <begin position="12"/>
        <end position="202"/>
    </location>
</feature>
<evidence type="ECO:0000256" key="4">
    <source>
        <dbReference type="PIRSR" id="PIRSR003170-2"/>
    </source>
</evidence>
<dbReference type="InterPro" id="IPR026285">
    <property type="entry name" value="TenA_E"/>
</dbReference>
<gene>
    <name evidence="6" type="ORF">AVDCRST_MAG25-253</name>
</gene>
<dbReference type="InterPro" id="IPR004305">
    <property type="entry name" value="Thiaminase-2/PQQC"/>
</dbReference>
<dbReference type="InterPro" id="IPR050967">
    <property type="entry name" value="Thiamine_Salvage_TenA"/>
</dbReference>
<dbReference type="Pfam" id="PF03070">
    <property type="entry name" value="TENA_THI-4"/>
    <property type="match status" value="1"/>
</dbReference>
<name>A0A6J4QW06_9ACTN</name>
<reference evidence="6" key="1">
    <citation type="submission" date="2020-02" db="EMBL/GenBank/DDBJ databases">
        <authorList>
            <person name="Meier V. D."/>
        </authorList>
    </citation>
    <scope>NUCLEOTIDE SEQUENCE</scope>
    <source>
        <strain evidence="6">AVDCRST_MAG25</strain>
    </source>
</reference>
<evidence type="ECO:0000259" key="5">
    <source>
        <dbReference type="Pfam" id="PF03070"/>
    </source>
</evidence>
<keyword evidence="2" id="KW-0784">Thiamine biosynthesis</keyword>
<comment type="catalytic activity">
    <reaction evidence="2">
        <text>4-amino-5-aminomethyl-2-methylpyrimidine + H2O = 4-amino-5-hydroxymethyl-2-methylpyrimidine + NH4(+)</text>
        <dbReference type="Rhea" id="RHEA:31799"/>
        <dbReference type="ChEBI" id="CHEBI:15377"/>
        <dbReference type="ChEBI" id="CHEBI:16892"/>
        <dbReference type="ChEBI" id="CHEBI:28938"/>
        <dbReference type="ChEBI" id="CHEBI:63416"/>
        <dbReference type="EC" id="3.5.99.2"/>
    </reaction>
</comment>
<feature type="active site" description="Proton donor" evidence="3">
    <location>
        <position position="194"/>
    </location>
</feature>
<evidence type="ECO:0000256" key="2">
    <source>
        <dbReference type="PIRNR" id="PIRNR003170"/>
    </source>
</evidence>
<feature type="binding site" evidence="4">
    <location>
        <position position="43"/>
    </location>
    <ligand>
        <name>substrate</name>
    </ligand>
</feature>
<dbReference type="PANTHER" id="PTHR43198:SF5">
    <property type="entry name" value="BIFUNCTIONAL TENA-E PROTEIN"/>
    <property type="match status" value="1"/>
</dbReference>
<protein>
    <recommendedName>
        <fullName evidence="2">Aminopyrimidine aminohydrolase</fullName>
        <ecNumber evidence="2">3.5.99.2</ecNumber>
    </recommendedName>
</protein>
<comment type="pathway">
    <text evidence="1 2">Cofactor biosynthesis; thiamine diphosphate biosynthesis.</text>
</comment>
<evidence type="ECO:0000313" key="6">
    <source>
        <dbReference type="EMBL" id="CAA9457003.1"/>
    </source>
</evidence>
<dbReference type="CDD" id="cd19357">
    <property type="entry name" value="TenA_E_At3g16990-like"/>
    <property type="match status" value="1"/>
</dbReference>
<dbReference type="GO" id="GO:0009228">
    <property type="term" value="P:thiamine biosynthetic process"/>
    <property type="evidence" value="ECO:0007669"/>
    <property type="project" value="UniProtKB-KW"/>
</dbReference>
<comment type="function">
    <text evidence="2">Catalyzes an amino-pyrimidine hydrolysis reaction at the C5' of the pyrimidine moiety of thiamine compounds, a reaction that is part of a thiamine salvage pathway. Thus, catalyzes the conversion of 4-amino-5-aminomethyl-2-methylpyrimidine to 4-amino-5-hydroxymethyl-2-methylpyrimidine (HMP).</text>
</comment>
<accession>A0A6J4QW06</accession>
<dbReference type="GO" id="GO:0050334">
    <property type="term" value="F:thiaminase activity"/>
    <property type="evidence" value="ECO:0007669"/>
    <property type="project" value="UniProtKB-UniRule"/>
</dbReference>
<comment type="catalytic activity">
    <reaction evidence="2">
        <text>thiamine + H2O = 5-(2-hydroxyethyl)-4-methylthiazole + 4-amino-5-hydroxymethyl-2-methylpyrimidine + H(+)</text>
        <dbReference type="Rhea" id="RHEA:17509"/>
        <dbReference type="ChEBI" id="CHEBI:15377"/>
        <dbReference type="ChEBI" id="CHEBI:15378"/>
        <dbReference type="ChEBI" id="CHEBI:16892"/>
        <dbReference type="ChEBI" id="CHEBI:17957"/>
        <dbReference type="ChEBI" id="CHEBI:18385"/>
        <dbReference type="EC" id="3.5.99.2"/>
    </reaction>
</comment>
<dbReference type="UniPathway" id="UPA00060"/>
<dbReference type="GO" id="GO:0005829">
    <property type="term" value="C:cytosol"/>
    <property type="evidence" value="ECO:0007669"/>
    <property type="project" value="TreeGrafter"/>
</dbReference>
<feature type="binding site" evidence="4">
    <location>
        <position position="79"/>
    </location>
    <ligand>
        <name>substrate</name>
    </ligand>
</feature>
<dbReference type="PANTHER" id="PTHR43198">
    <property type="entry name" value="BIFUNCTIONAL TH2 PROTEIN"/>
    <property type="match status" value="1"/>
</dbReference>
<feature type="binding site" evidence="4">
    <location>
        <position position="128"/>
    </location>
    <ligand>
        <name>substrate</name>
    </ligand>
</feature>
<dbReference type="AlphaFoldDB" id="A0A6J4QW06"/>
<dbReference type="GO" id="GO:0009229">
    <property type="term" value="P:thiamine diphosphate biosynthetic process"/>
    <property type="evidence" value="ECO:0007669"/>
    <property type="project" value="UniProtKB-UniPathway"/>
</dbReference>
<dbReference type="EC" id="3.5.99.2" evidence="2"/>
<dbReference type="SUPFAM" id="SSF48613">
    <property type="entry name" value="Heme oxygenase-like"/>
    <property type="match status" value="1"/>
</dbReference>
<dbReference type="InterPro" id="IPR016084">
    <property type="entry name" value="Haem_Oase-like_multi-hlx"/>
</dbReference>
<evidence type="ECO:0000256" key="1">
    <source>
        <dbReference type="ARBA" id="ARBA00004948"/>
    </source>
</evidence>
<comment type="similarity">
    <text evidence="2">Belongs to the TenA family.</text>
</comment>
<dbReference type="PIRSF" id="PIRSF003170">
    <property type="entry name" value="Pet18p"/>
    <property type="match status" value="1"/>
</dbReference>